<dbReference type="EMBL" id="CP046161">
    <property type="protein sequence ID" value="QKO29744.1"/>
    <property type="molecule type" value="Genomic_DNA"/>
</dbReference>
<evidence type="ECO:0000259" key="2">
    <source>
        <dbReference type="Pfam" id="PF01881"/>
    </source>
</evidence>
<reference evidence="4" key="2">
    <citation type="journal article" date="2021" name="Appl. Environ. Microbiol.">
        <title>Adaptability of a Caproate-Producing Bacterium Contributes to Its Dominance in an Anaerobic Fermentation System.</title>
        <authorList>
            <person name="Wang H."/>
            <person name="Gu Y."/>
            <person name="Zhou W."/>
            <person name="Zhao D."/>
            <person name="Qiao Z."/>
            <person name="Zheng J."/>
            <person name="Gao J."/>
            <person name="Chen X."/>
            <person name="Ren C."/>
            <person name="Xu Y."/>
        </authorList>
    </citation>
    <scope>NUCLEOTIDE SEQUENCE</scope>
    <source>
        <strain evidence="4">JNU-WLY1368</strain>
    </source>
</reference>
<dbReference type="KEGG" id="clf:GJQ69_03215"/>
<name>A0A859DP81_9FIRM</name>
<dbReference type="Gene3D" id="3.30.70.1900">
    <property type="match status" value="1"/>
</dbReference>
<keyword evidence="6" id="KW-1185">Reference proteome</keyword>
<dbReference type="NCBIfam" id="TIGR01877">
    <property type="entry name" value="cas_cas6"/>
    <property type="match status" value="1"/>
</dbReference>
<dbReference type="GO" id="GO:0016788">
    <property type="term" value="F:hydrolase activity, acting on ester bonds"/>
    <property type="evidence" value="ECO:0007669"/>
    <property type="project" value="InterPro"/>
</dbReference>
<organism evidence="3 5">
    <name type="scientific">Caproicibacterium lactatifermentans</name>
    <dbReference type="NCBI Taxonomy" id="2666138"/>
    <lineage>
        <taxon>Bacteria</taxon>
        <taxon>Bacillati</taxon>
        <taxon>Bacillota</taxon>
        <taxon>Clostridia</taxon>
        <taxon>Eubacteriales</taxon>
        <taxon>Oscillospiraceae</taxon>
        <taxon>Caproicibacterium</taxon>
    </lineage>
</organism>
<dbReference type="GO" id="GO:0051607">
    <property type="term" value="P:defense response to virus"/>
    <property type="evidence" value="ECO:0007669"/>
    <property type="project" value="UniProtKB-KW"/>
</dbReference>
<dbReference type="CDD" id="cd21140">
    <property type="entry name" value="Cas6_I-like"/>
    <property type="match status" value="1"/>
</dbReference>
<gene>
    <name evidence="3" type="primary">cas6</name>
    <name evidence="3" type="ORF">GJQ69_03215</name>
    <name evidence="4" type="ORF">GKP14_01150</name>
</gene>
<dbReference type="RefSeq" id="WP_086036083.1">
    <property type="nucleotide sequence ID" value="NZ_CP046051.1"/>
</dbReference>
<dbReference type="Pfam" id="PF01881">
    <property type="entry name" value="Cas_Cas6_C"/>
    <property type="match status" value="1"/>
</dbReference>
<dbReference type="Proteomes" id="UP000501316">
    <property type="component" value="Chromosome"/>
</dbReference>
<dbReference type="InterPro" id="IPR010156">
    <property type="entry name" value="CRISPR-assoc_prot_Cas6"/>
</dbReference>
<reference evidence="4" key="3">
    <citation type="journal article" date="2022" name="Int. J. Syst. Evol. Microbiol.">
        <title>Caproicibacterium lactatifermentans sp. nov., isolated from pit clay used for the production of Chinese strong aroma-type liquor.</title>
        <authorList>
            <person name="Wang H."/>
            <person name="Gu Y."/>
            <person name="Zhao D."/>
            <person name="Qiao Z."/>
            <person name="Zheng J."/>
            <person name="Gao J."/>
            <person name="Ren C."/>
            <person name="Xu Y."/>
        </authorList>
    </citation>
    <scope>NUCLEOTIDE SEQUENCE</scope>
    <source>
        <strain evidence="4">JNU-WLY1368</strain>
    </source>
</reference>
<protein>
    <submittedName>
        <fullName evidence="3">CRISPR-associated endoribonuclease Cas6</fullName>
    </submittedName>
</protein>
<dbReference type="PANTHER" id="PTHR36984">
    <property type="entry name" value="CRISPR-ASSOCIATED ENDORIBONUCLEASE CAS6 1"/>
    <property type="match status" value="1"/>
</dbReference>
<sequence length="223" mass="25238">MSQLKTGLTDYSGGEFFRKLYDGSAKAKPLCFAVGFPRGIRFEKDRIVLPERSNQVYITYSTGDMETGILLYNALKRVKGKSRPLANGNEMTLKRLYMPPEACISGTQMLVKTLSPICVRLRDGGQKQYCSVERPDFEEKLREQLMRRFQNSNSITDEMLKTFHFLPIQMKKTVVLHFGQKIECSIGTAAISGAPELLFELYENGLGSRCSNGFGLLQILQQR</sequence>
<evidence type="ECO:0000313" key="6">
    <source>
        <dbReference type="Proteomes" id="UP000509623"/>
    </source>
</evidence>
<accession>A0A859DP81</accession>
<dbReference type="EMBL" id="CP046051">
    <property type="protein sequence ID" value="QKN23580.1"/>
    <property type="molecule type" value="Genomic_DNA"/>
</dbReference>
<evidence type="ECO:0000313" key="3">
    <source>
        <dbReference type="EMBL" id="QKN23580.1"/>
    </source>
</evidence>
<dbReference type="PANTHER" id="PTHR36984:SF3">
    <property type="entry name" value="CRISPR-ASSOCIATED ENDORIBONUCLEASE CAS6"/>
    <property type="match status" value="1"/>
</dbReference>
<reference evidence="5 6" key="1">
    <citation type="submission" date="2019-11" db="EMBL/GenBank/DDBJ databases">
        <authorList>
            <person name="Ren C."/>
            <person name="Wang H."/>
            <person name="Xu Y."/>
        </authorList>
    </citation>
    <scope>NUCLEOTIDE SEQUENCE [LARGE SCALE GENOMIC DNA]</scope>
    <source>
        <strain evidence="6">JNU-WLY1368</strain>
        <strain evidence="3 5">LBM 19010</strain>
    </source>
</reference>
<feature type="domain" description="CRISPR associated protein Cas6 C-terminal" evidence="2">
    <location>
        <begin position="101"/>
        <end position="219"/>
    </location>
</feature>
<evidence type="ECO:0000313" key="5">
    <source>
        <dbReference type="Proteomes" id="UP000501316"/>
    </source>
</evidence>
<dbReference type="InterPro" id="IPR049435">
    <property type="entry name" value="Cas_Cas6_C"/>
</dbReference>
<dbReference type="AlphaFoldDB" id="A0A859DP81"/>
<keyword evidence="1" id="KW-0051">Antiviral defense</keyword>
<evidence type="ECO:0000313" key="4">
    <source>
        <dbReference type="EMBL" id="QKO29744.1"/>
    </source>
</evidence>
<proteinExistence type="predicted"/>
<dbReference type="Proteomes" id="UP000509623">
    <property type="component" value="Chromosome"/>
</dbReference>
<evidence type="ECO:0000256" key="1">
    <source>
        <dbReference type="ARBA" id="ARBA00023118"/>
    </source>
</evidence>